<feature type="signal peptide" evidence="2">
    <location>
        <begin position="1"/>
        <end position="31"/>
    </location>
</feature>
<feature type="chain" id="PRO_5032400100" evidence="2">
    <location>
        <begin position="32"/>
        <end position="150"/>
    </location>
</feature>
<dbReference type="EMBL" id="CAAIJW010000003">
    <property type="protein sequence ID" value="VHD00776.1"/>
    <property type="molecule type" value="Genomic_DNA"/>
</dbReference>
<proteinExistence type="predicted"/>
<keyword evidence="2" id="KW-0732">Signal</keyword>
<dbReference type="Proteomes" id="UP000353394">
    <property type="component" value="Unassembled WGS sequence"/>
</dbReference>
<protein>
    <submittedName>
        <fullName evidence="3">Uncharacterized protein</fullName>
    </submittedName>
</protein>
<evidence type="ECO:0000256" key="2">
    <source>
        <dbReference type="SAM" id="SignalP"/>
    </source>
</evidence>
<sequence length="150" mass="16741">MKTKSKRFLNLATLCLALLSTTLLTTQPVKAEITLAEGESTSHQTAQPTSQSKLFLGSESGENSTYGPDFWRGLGYNDGYEKGKESDSPGIGDINIPDYVSDKEAYKKGYQEGFEEGRREARPIEAFIEQVWEFFTSIFKGWFGSDDNSQ</sequence>
<dbReference type="AlphaFoldDB" id="A0A8B6J036"/>
<reference evidence="3 4" key="1">
    <citation type="submission" date="2019-04" db="EMBL/GenBank/DDBJ databases">
        <authorList>
            <consortium name="Pathogen Informatics"/>
        </authorList>
    </citation>
    <scope>NUCLEOTIDE SEQUENCE [LARGE SCALE GENOMIC DNA]</scope>
    <source>
        <strain evidence="3 4">K36395</strain>
    </source>
</reference>
<evidence type="ECO:0000256" key="1">
    <source>
        <dbReference type="SAM" id="MobiDB-lite"/>
    </source>
</evidence>
<evidence type="ECO:0000313" key="3">
    <source>
        <dbReference type="EMBL" id="VHD00776.1"/>
    </source>
</evidence>
<name>A0A8B6J036_STRPY</name>
<comment type="caution">
    <text evidence="3">The sequence shown here is derived from an EMBL/GenBank/DDBJ whole genome shotgun (WGS) entry which is preliminary data.</text>
</comment>
<feature type="compositionally biased region" description="Polar residues" evidence="1">
    <location>
        <begin position="39"/>
        <end position="53"/>
    </location>
</feature>
<feature type="region of interest" description="Disordered" evidence="1">
    <location>
        <begin position="38"/>
        <end position="62"/>
    </location>
</feature>
<gene>
    <name evidence="3" type="ORF">SAMEA1711581_00515</name>
</gene>
<dbReference type="RefSeq" id="WP_136110256.1">
    <property type="nucleotide sequence ID" value="NZ_CAAIJB010000004.1"/>
</dbReference>
<organism evidence="3 4">
    <name type="scientific">Streptococcus pyogenes</name>
    <dbReference type="NCBI Taxonomy" id="1314"/>
    <lineage>
        <taxon>Bacteria</taxon>
        <taxon>Bacillati</taxon>
        <taxon>Bacillota</taxon>
        <taxon>Bacilli</taxon>
        <taxon>Lactobacillales</taxon>
        <taxon>Streptococcaceae</taxon>
        <taxon>Streptococcus</taxon>
    </lineage>
</organism>
<accession>A0A8B6J036</accession>
<evidence type="ECO:0000313" key="4">
    <source>
        <dbReference type="Proteomes" id="UP000353394"/>
    </source>
</evidence>